<gene>
    <name evidence="2" type="ORF">PSTG_12873</name>
</gene>
<evidence type="ECO:0000256" key="1">
    <source>
        <dbReference type="SAM" id="MobiDB-lite"/>
    </source>
</evidence>
<evidence type="ECO:0000313" key="3">
    <source>
        <dbReference type="Proteomes" id="UP000054564"/>
    </source>
</evidence>
<protein>
    <submittedName>
        <fullName evidence="2">Uncharacterized protein</fullName>
    </submittedName>
</protein>
<name>A0A0L0V381_9BASI</name>
<comment type="caution">
    <text evidence="2">The sequence shown here is derived from an EMBL/GenBank/DDBJ whole genome shotgun (WGS) entry which is preliminary data.</text>
</comment>
<dbReference type="AlphaFoldDB" id="A0A0L0V381"/>
<proteinExistence type="predicted"/>
<feature type="region of interest" description="Disordered" evidence="1">
    <location>
        <begin position="61"/>
        <end position="80"/>
    </location>
</feature>
<keyword evidence="3" id="KW-1185">Reference proteome</keyword>
<dbReference type="Proteomes" id="UP000054564">
    <property type="component" value="Unassembled WGS sequence"/>
</dbReference>
<reference evidence="3" key="1">
    <citation type="submission" date="2014-03" db="EMBL/GenBank/DDBJ databases">
        <title>The Genome Sequence of Puccinia striiformis f. sp. tritici PST-78.</title>
        <authorList>
            <consortium name="The Broad Institute Genome Sequencing Platform"/>
            <person name="Cuomo C."/>
            <person name="Hulbert S."/>
            <person name="Chen X."/>
            <person name="Walker B."/>
            <person name="Young S.K."/>
            <person name="Zeng Q."/>
            <person name="Gargeya S."/>
            <person name="Fitzgerald M."/>
            <person name="Haas B."/>
            <person name="Abouelleil A."/>
            <person name="Alvarado L."/>
            <person name="Arachchi H.M."/>
            <person name="Berlin A.M."/>
            <person name="Chapman S.B."/>
            <person name="Goldberg J."/>
            <person name="Griggs A."/>
            <person name="Gujja S."/>
            <person name="Hansen M."/>
            <person name="Howarth C."/>
            <person name="Imamovic A."/>
            <person name="Larimer J."/>
            <person name="McCowan C."/>
            <person name="Montmayeur A."/>
            <person name="Murphy C."/>
            <person name="Neiman D."/>
            <person name="Pearson M."/>
            <person name="Priest M."/>
            <person name="Roberts A."/>
            <person name="Saif S."/>
            <person name="Shea T."/>
            <person name="Sisk P."/>
            <person name="Sykes S."/>
            <person name="Wortman J."/>
            <person name="Nusbaum C."/>
            <person name="Birren B."/>
        </authorList>
    </citation>
    <scope>NUCLEOTIDE SEQUENCE [LARGE SCALE GENOMIC DNA]</scope>
    <source>
        <strain evidence="3">race PST-78</strain>
    </source>
</reference>
<dbReference type="EMBL" id="AJIL01000130">
    <property type="protein sequence ID" value="KNE93770.1"/>
    <property type="molecule type" value="Genomic_DNA"/>
</dbReference>
<sequence length="426" mass="47083">MVAVNLEPTPLQCLEIRPYAASPYPLCNPNPPTRNSGETSGMTPALAENSVLDPDLRQLTDHVSPLDQNSPPPAPAPARSIIGTPLIPAEPGQASDLLMATPNSNVPLDIHALGTTLGMDMAMYRDIQGCSSSNNSPSHGSRHHQELQLPPRCAMIKNSLRECVLRPTLHAYGRTQTVVTLGHIALTPLVIVKASHLDARDTTWKQVFLPPGYSVHQPEAITSVKAFIRELLKYEKSMMAKLLLVGLKARGRGSTHDPVPRLDVMIVGVSRPNSIHSVIIEGTDPPTSLPQLLRTMSPKHELQPPDELRSTITSTQRIRFGYLRVQMVIQRQQTSEENGVHSIWEVIDRDLESLRRKSADWKVVFARLVLSLDAQLFDGINTARDVRAFEVRMPSDKEVATELFARAQAPEVNNETPTTHVQEEIF</sequence>
<evidence type="ECO:0000313" key="2">
    <source>
        <dbReference type="EMBL" id="KNE93770.1"/>
    </source>
</evidence>
<accession>A0A0L0V381</accession>
<organism evidence="2 3">
    <name type="scientific">Puccinia striiformis f. sp. tritici PST-78</name>
    <dbReference type="NCBI Taxonomy" id="1165861"/>
    <lineage>
        <taxon>Eukaryota</taxon>
        <taxon>Fungi</taxon>
        <taxon>Dikarya</taxon>
        <taxon>Basidiomycota</taxon>
        <taxon>Pucciniomycotina</taxon>
        <taxon>Pucciniomycetes</taxon>
        <taxon>Pucciniales</taxon>
        <taxon>Pucciniaceae</taxon>
        <taxon>Puccinia</taxon>
    </lineage>
</organism>